<name>A0A2T5YD46_9BACT</name>
<evidence type="ECO:0000313" key="1">
    <source>
        <dbReference type="EMBL" id="PTX14441.1"/>
    </source>
</evidence>
<dbReference type="EMBL" id="QBKI01000011">
    <property type="protein sequence ID" value="PTX14441.1"/>
    <property type="molecule type" value="Genomic_DNA"/>
</dbReference>
<accession>A0A2T5YD46</accession>
<dbReference type="AlphaFoldDB" id="A0A2T5YD46"/>
<protein>
    <submittedName>
        <fullName evidence="1">Uncharacterized protein</fullName>
    </submittedName>
</protein>
<reference evidence="1 2" key="1">
    <citation type="submission" date="2018-04" db="EMBL/GenBank/DDBJ databases">
        <title>Genomic Encyclopedia of Archaeal and Bacterial Type Strains, Phase II (KMG-II): from individual species to whole genera.</title>
        <authorList>
            <person name="Goeker M."/>
        </authorList>
    </citation>
    <scope>NUCLEOTIDE SEQUENCE [LARGE SCALE GENOMIC DNA]</scope>
    <source>
        <strain evidence="1 2">DSM 100162</strain>
    </source>
</reference>
<dbReference type="Proteomes" id="UP000244225">
    <property type="component" value="Unassembled WGS sequence"/>
</dbReference>
<dbReference type="RefSeq" id="WP_108213366.1">
    <property type="nucleotide sequence ID" value="NZ_QBKI01000011.1"/>
</dbReference>
<comment type="caution">
    <text evidence="1">The sequence shown here is derived from an EMBL/GenBank/DDBJ whole genome shotgun (WGS) entry which is preliminary data.</text>
</comment>
<sequence length="129" mass="14193">MKDLILNLGGKNIGLANGFDVNELQHNKQAGEFTRGGTITMDGLLSNADYDVSPFFEPVPSPGFDVEFEAGGVIFSGTGILSALKDTTPKRRVNLKRVKRNNRRVLKLSLPPKPKHRTFSATIQLKSIR</sequence>
<gene>
    <name evidence="1" type="ORF">C8N40_111106</name>
</gene>
<evidence type="ECO:0000313" key="2">
    <source>
        <dbReference type="Proteomes" id="UP000244225"/>
    </source>
</evidence>
<keyword evidence="2" id="KW-1185">Reference proteome</keyword>
<organism evidence="1 2">
    <name type="scientific">Pontibacter mucosus</name>
    <dbReference type="NCBI Taxonomy" id="1649266"/>
    <lineage>
        <taxon>Bacteria</taxon>
        <taxon>Pseudomonadati</taxon>
        <taxon>Bacteroidota</taxon>
        <taxon>Cytophagia</taxon>
        <taxon>Cytophagales</taxon>
        <taxon>Hymenobacteraceae</taxon>
        <taxon>Pontibacter</taxon>
    </lineage>
</organism>
<proteinExistence type="predicted"/>